<keyword evidence="4" id="KW-1185">Reference proteome</keyword>
<dbReference type="Proteomes" id="UP000291343">
    <property type="component" value="Unassembled WGS sequence"/>
</dbReference>
<dbReference type="STRING" id="195883.A0A482XB26"/>
<comment type="caution">
    <text evidence="3">The sequence shown here is derived from an EMBL/GenBank/DDBJ whole genome shotgun (WGS) entry which is preliminary data.</text>
</comment>
<evidence type="ECO:0000259" key="2">
    <source>
        <dbReference type="Pfam" id="PF00089"/>
    </source>
</evidence>
<organism evidence="3 4">
    <name type="scientific">Laodelphax striatellus</name>
    <name type="common">Small brown planthopper</name>
    <name type="synonym">Delphax striatella</name>
    <dbReference type="NCBI Taxonomy" id="195883"/>
    <lineage>
        <taxon>Eukaryota</taxon>
        <taxon>Metazoa</taxon>
        <taxon>Ecdysozoa</taxon>
        <taxon>Arthropoda</taxon>
        <taxon>Hexapoda</taxon>
        <taxon>Insecta</taxon>
        <taxon>Pterygota</taxon>
        <taxon>Neoptera</taxon>
        <taxon>Paraneoptera</taxon>
        <taxon>Hemiptera</taxon>
        <taxon>Auchenorrhyncha</taxon>
        <taxon>Fulgoroidea</taxon>
        <taxon>Delphacidae</taxon>
        <taxon>Criomorphinae</taxon>
        <taxon>Laodelphax</taxon>
    </lineage>
</organism>
<dbReference type="InParanoid" id="A0A482XB26"/>
<evidence type="ECO:0000256" key="1">
    <source>
        <dbReference type="SAM" id="SignalP"/>
    </source>
</evidence>
<protein>
    <recommendedName>
        <fullName evidence="2">Peptidase S1 domain-containing protein</fullName>
    </recommendedName>
</protein>
<dbReference type="GO" id="GO:0004252">
    <property type="term" value="F:serine-type endopeptidase activity"/>
    <property type="evidence" value="ECO:0007669"/>
    <property type="project" value="InterPro"/>
</dbReference>
<feature type="chain" id="PRO_5019812412" description="Peptidase S1 domain-containing protein" evidence="1">
    <location>
        <begin position="22"/>
        <end position="459"/>
    </location>
</feature>
<dbReference type="InterPro" id="IPR001254">
    <property type="entry name" value="Trypsin_dom"/>
</dbReference>
<dbReference type="InterPro" id="IPR009003">
    <property type="entry name" value="Peptidase_S1_PA"/>
</dbReference>
<dbReference type="EMBL" id="QKKF02014912">
    <property type="protein sequence ID" value="RZF42491.1"/>
    <property type="molecule type" value="Genomic_DNA"/>
</dbReference>
<proteinExistence type="predicted"/>
<keyword evidence="1" id="KW-0732">Signal</keyword>
<accession>A0A482XB26</accession>
<dbReference type="Pfam" id="PF00089">
    <property type="entry name" value="Trypsin"/>
    <property type="match status" value="1"/>
</dbReference>
<dbReference type="SUPFAM" id="SSF50494">
    <property type="entry name" value="Trypsin-like serine proteases"/>
    <property type="match status" value="1"/>
</dbReference>
<feature type="domain" description="Peptidase S1" evidence="2">
    <location>
        <begin position="204"/>
        <end position="368"/>
    </location>
</feature>
<dbReference type="GO" id="GO:0006508">
    <property type="term" value="P:proteolysis"/>
    <property type="evidence" value="ECO:0007669"/>
    <property type="project" value="InterPro"/>
</dbReference>
<feature type="signal peptide" evidence="1">
    <location>
        <begin position="1"/>
        <end position="21"/>
    </location>
</feature>
<name>A0A482XB26_LAOST</name>
<dbReference type="Gene3D" id="2.40.10.10">
    <property type="entry name" value="Trypsin-like serine proteases"/>
    <property type="match status" value="2"/>
</dbReference>
<gene>
    <name evidence="3" type="ORF">LSTR_LSTR004410</name>
</gene>
<dbReference type="InterPro" id="IPR043504">
    <property type="entry name" value="Peptidase_S1_PA_chymotrypsin"/>
</dbReference>
<evidence type="ECO:0000313" key="4">
    <source>
        <dbReference type="Proteomes" id="UP000291343"/>
    </source>
</evidence>
<evidence type="ECO:0000313" key="3">
    <source>
        <dbReference type="EMBL" id="RZF42491.1"/>
    </source>
</evidence>
<dbReference type="AlphaFoldDB" id="A0A482XB26"/>
<dbReference type="OrthoDB" id="2019384at2759"/>
<sequence>MCKVHECFIILILISVTDVFCIGSKITTQGSVEDLIKSTQTKSCRIPSAPNTIHYQKKSDSEKDVLLPNSAVDGNGAVVHIECHGIARENTSWHGEHYMVCYDGKWYPPNNVCIKLCPALILPNSVLKCTLNDEPVSCEENIRPRTIANRTCKSGHMDDSNAPLNFCKDNGEWNHNYIDCYTDCGEIDTEYQPNGSEHDNLVVSPWKAGLYKKKNESEEFEFICGATLIGTESLVTAARCVRESDGSLIRNDLLRVGLGKSYMLWNDPRDIHSQKYEVATVTDEFLHVLLAGNQVSKLQKSLEFLKPISFIFLKGRIEFTSFVRPICSDSQGLNSQIEHLNGTMYGWDRNGNHSLYRSLLYTNEECKTLISNMGNPDELNKEMKKFGRFCTDRVFPEFLHGSSVFYHNGTVDAYYLIGVLIGIHDSISVFQGMRDREAALSMFAYYNNLIRIVRKEPTN</sequence>
<reference evidence="3 4" key="1">
    <citation type="journal article" date="2017" name="Gigascience">
        <title>Genome sequence of the small brown planthopper, Laodelphax striatellus.</title>
        <authorList>
            <person name="Zhu J."/>
            <person name="Jiang F."/>
            <person name="Wang X."/>
            <person name="Yang P."/>
            <person name="Bao Y."/>
            <person name="Zhao W."/>
            <person name="Wang W."/>
            <person name="Lu H."/>
            <person name="Wang Q."/>
            <person name="Cui N."/>
            <person name="Li J."/>
            <person name="Chen X."/>
            <person name="Luo L."/>
            <person name="Yu J."/>
            <person name="Kang L."/>
            <person name="Cui F."/>
        </authorList>
    </citation>
    <scope>NUCLEOTIDE SEQUENCE [LARGE SCALE GENOMIC DNA]</scope>
    <source>
        <strain evidence="3">Lst14</strain>
    </source>
</reference>